<evidence type="ECO:0000313" key="4">
    <source>
        <dbReference type="Proteomes" id="UP000199412"/>
    </source>
</evidence>
<dbReference type="Pfam" id="PF14559">
    <property type="entry name" value="TPR_19"/>
    <property type="match status" value="1"/>
</dbReference>
<dbReference type="InterPro" id="IPR019734">
    <property type="entry name" value="TPR_rpt"/>
</dbReference>
<name>A0A1G7AZ08_9PROT</name>
<dbReference type="PANTHER" id="PTHR12788:SF10">
    <property type="entry name" value="PROTEIN-TYROSINE SULFOTRANSFERASE"/>
    <property type="match status" value="1"/>
</dbReference>
<dbReference type="AlphaFoldDB" id="A0A1G7AZ08"/>
<dbReference type="EMBL" id="FNAP01000004">
    <property type="protein sequence ID" value="SDE20124.1"/>
    <property type="molecule type" value="Genomic_DNA"/>
</dbReference>
<reference evidence="3 4" key="1">
    <citation type="submission" date="2016-10" db="EMBL/GenBank/DDBJ databases">
        <authorList>
            <person name="de Groot N.N."/>
        </authorList>
    </citation>
    <scope>NUCLEOTIDE SEQUENCE [LARGE SCALE GENOMIC DNA]</scope>
    <source>
        <strain evidence="3 4">ATCC 700224</strain>
    </source>
</reference>
<keyword evidence="4" id="KW-1185">Reference proteome</keyword>
<dbReference type="Proteomes" id="UP000199412">
    <property type="component" value="Unassembled WGS sequence"/>
</dbReference>
<sequence length="641" mass="68083">MVPRAGAPQPADPAQAGRLAAEGHRLLAKGDARGAEGRFRQALGLDGRCGLALGGLGVVAARAGHLEPAAKLFAQAASVEPAVIDHALNAGSALWSLGRRREALAAFADAARRAPAEPRARLAHGKALLDTGDPARALEEARAVLDGAADHAEALALRGRALLRLGRAGEALPVLEAARERAREDAGLHNDLALALSALGRADEAMAAQRAAVDLSRPGPGHAERIITLAGMLIGDQRADEAEALLLPLRESAPDHPGVCLTLGDALQRQGRFEAARAAYREALERDPGNVIALRGLVKSGTVSSGDPALDALRRVAESAGDPGTRAEALFALAKALDDSGGAPDEVFAALSEANTLQRRGRPDDILRRDALIERSCAVFTPDLFESLAPLGHDSERPVFIVGMPRSGTSLVEQMIASHPDVVGAGELGVWPALQAGLPDYPDAVPDLSREAVADAAGRVLDTLDIAAHRAGKPGALRVSDKLPDNAMRLGLIALTFPKARIIVCRRDPLDTAVSLFQQNFADGVPYANGLESIAQALVQHDRIMAHWRLVLPAWTMTVDYEALVNDLEGEGRRLIDFLGLPWDEAVLRFHETERSVYTASKWQVRQPVFTGSVGRWRRYAEQLAPVRAILEAHGLLDRPV</sequence>
<dbReference type="STRING" id="69960.SAMN05421720_104154"/>
<dbReference type="PROSITE" id="PS50005">
    <property type="entry name" value="TPR"/>
    <property type="match status" value="1"/>
</dbReference>
<dbReference type="Gene3D" id="3.40.50.300">
    <property type="entry name" value="P-loop containing nucleotide triphosphate hydrolases"/>
    <property type="match status" value="1"/>
</dbReference>
<keyword evidence="1" id="KW-0808">Transferase</keyword>
<dbReference type="PANTHER" id="PTHR12788">
    <property type="entry name" value="PROTEIN-TYROSINE SULFOTRANSFERASE 2"/>
    <property type="match status" value="1"/>
</dbReference>
<dbReference type="SMART" id="SM00028">
    <property type="entry name" value="TPR"/>
    <property type="match status" value="5"/>
</dbReference>
<proteinExistence type="predicted"/>
<evidence type="ECO:0000313" key="3">
    <source>
        <dbReference type="EMBL" id="SDE20124.1"/>
    </source>
</evidence>
<dbReference type="GO" id="GO:0008476">
    <property type="term" value="F:protein-tyrosine sulfotransferase activity"/>
    <property type="evidence" value="ECO:0007669"/>
    <property type="project" value="InterPro"/>
</dbReference>
<accession>A0A1G7AZ08</accession>
<organism evidence="3 4">
    <name type="scientific">Rhodospira trueperi</name>
    <dbReference type="NCBI Taxonomy" id="69960"/>
    <lineage>
        <taxon>Bacteria</taxon>
        <taxon>Pseudomonadati</taxon>
        <taxon>Pseudomonadota</taxon>
        <taxon>Alphaproteobacteria</taxon>
        <taxon>Rhodospirillales</taxon>
        <taxon>Rhodospirillaceae</taxon>
        <taxon>Rhodospira</taxon>
    </lineage>
</organism>
<keyword evidence="2" id="KW-0802">TPR repeat</keyword>
<feature type="repeat" description="TPR" evidence="2">
    <location>
        <begin position="257"/>
        <end position="290"/>
    </location>
</feature>
<dbReference type="InterPro" id="IPR026634">
    <property type="entry name" value="TPST-like"/>
</dbReference>
<dbReference type="Gene3D" id="1.25.40.10">
    <property type="entry name" value="Tetratricopeptide repeat domain"/>
    <property type="match status" value="3"/>
</dbReference>
<evidence type="ECO:0000256" key="2">
    <source>
        <dbReference type="PROSITE-ProRule" id="PRU00339"/>
    </source>
</evidence>
<evidence type="ECO:0000256" key="1">
    <source>
        <dbReference type="ARBA" id="ARBA00022679"/>
    </source>
</evidence>
<dbReference type="Pfam" id="PF13469">
    <property type="entry name" value="Sulfotransfer_3"/>
    <property type="match status" value="1"/>
</dbReference>
<dbReference type="InterPro" id="IPR011990">
    <property type="entry name" value="TPR-like_helical_dom_sf"/>
</dbReference>
<dbReference type="InterPro" id="IPR027417">
    <property type="entry name" value="P-loop_NTPase"/>
</dbReference>
<dbReference type="Pfam" id="PF13432">
    <property type="entry name" value="TPR_16"/>
    <property type="match status" value="2"/>
</dbReference>
<dbReference type="Pfam" id="PF13181">
    <property type="entry name" value="TPR_8"/>
    <property type="match status" value="1"/>
</dbReference>
<protein>
    <submittedName>
        <fullName evidence="3">Flp pilus assembly protein TadD, contains TPR repeats</fullName>
    </submittedName>
</protein>
<gene>
    <name evidence="3" type="ORF">SAMN05421720_104154</name>
</gene>
<dbReference type="SUPFAM" id="SSF48452">
    <property type="entry name" value="TPR-like"/>
    <property type="match status" value="1"/>
</dbReference>
<dbReference type="SUPFAM" id="SSF52540">
    <property type="entry name" value="P-loop containing nucleoside triphosphate hydrolases"/>
    <property type="match status" value="1"/>
</dbReference>